<dbReference type="AlphaFoldDB" id="A0A6P3BQC8"/>
<feature type="compositionally biased region" description="Basic and acidic residues" evidence="1">
    <location>
        <begin position="56"/>
        <end position="67"/>
    </location>
</feature>
<accession>A0A6P3BQC8</accession>
<evidence type="ECO:0000313" key="3">
    <source>
        <dbReference type="Proteomes" id="UP000494109"/>
    </source>
</evidence>
<dbReference type="Proteomes" id="UP000494109">
    <property type="component" value="Unassembled WGS sequence"/>
</dbReference>
<evidence type="ECO:0000256" key="1">
    <source>
        <dbReference type="SAM" id="MobiDB-lite"/>
    </source>
</evidence>
<name>A0A6P3BQC8_9BURK</name>
<organism evidence="2 3">
    <name type="scientific">Burkholderia contaminans</name>
    <dbReference type="NCBI Taxonomy" id="488447"/>
    <lineage>
        <taxon>Bacteria</taxon>
        <taxon>Pseudomonadati</taxon>
        <taxon>Pseudomonadota</taxon>
        <taxon>Betaproteobacteria</taxon>
        <taxon>Burkholderiales</taxon>
        <taxon>Burkholderiaceae</taxon>
        <taxon>Burkholderia</taxon>
        <taxon>Burkholderia cepacia complex</taxon>
    </lineage>
</organism>
<feature type="region of interest" description="Disordered" evidence="1">
    <location>
        <begin position="41"/>
        <end position="67"/>
    </location>
</feature>
<reference evidence="2 3" key="1">
    <citation type="submission" date="2019-09" db="EMBL/GenBank/DDBJ databases">
        <authorList>
            <person name="Depoorter E."/>
        </authorList>
    </citation>
    <scope>NUCLEOTIDE SEQUENCE [LARGE SCALE GENOMIC DNA]</scope>
    <source>
        <strain evidence="2">R-71033</strain>
    </source>
</reference>
<proteinExistence type="predicted"/>
<dbReference type="EMBL" id="CABVQS010000035">
    <property type="protein sequence ID" value="VWD58135.1"/>
    <property type="molecule type" value="Genomic_DNA"/>
</dbReference>
<gene>
    <name evidence="2" type="ORF">BCO71033_06151</name>
</gene>
<sequence>MLRKGVAAGSGRRRAASWCPIFVRRCTIGVNAKLSHRERSFNLRPSSDAPRNEFAGGERGDNRGTKCPDPKALLDGIQQRFFICVHGFPLLVHRPAQWPYSALAFAPRFFRAPPRPSVFRFSAFPRFVRSRCAAVRWPFGLTRLACAKRVRYTQLSPTERSGKSVGSSPRSRMQKREYGWMGSTGRWIGAGRAAGAVRSSWGWAALAAAFPSRSAACRRVLASSPVVACASVSIFASAFA</sequence>
<protein>
    <submittedName>
        <fullName evidence="2">Uncharacterized protein</fullName>
    </submittedName>
</protein>
<evidence type="ECO:0000313" key="2">
    <source>
        <dbReference type="EMBL" id="VWD58135.1"/>
    </source>
</evidence>